<dbReference type="InterPro" id="IPR036770">
    <property type="entry name" value="Ankyrin_rpt-contain_sf"/>
</dbReference>
<dbReference type="SUPFAM" id="SSF48403">
    <property type="entry name" value="Ankyrin repeat"/>
    <property type="match status" value="1"/>
</dbReference>
<keyword evidence="4" id="KW-1185">Reference proteome</keyword>
<dbReference type="InterPro" id="IPR000938">
    <property type="entry name" value="CAP-Gly_domain"/>
</dbReference>
<feature type="compositionally biased region" description="Basic and acidic residues" evidence="1">
    <location>
        <begin position="379"/>
        <end position="397"/>
    </location>
</feature>
<dbReference type="Proteomes" id="UP001363151">
    <property type="component" value="Unassembled WGS sequence"/>
</dbReference>
<sequence length="397" mass="44473">MAARMRLQAVDVISDDDDEETAGFESHATKETLTRAQYLEDDVFGLRNYSINAPPVEPFAPDAEVEAHQKLYEVFCPGSWRIDGGRERRSKFHEVVVDDVKKYGKSSLYAQARCPYSGVTALHACAINGFLGLLRALVEFGDCDPVDVAEHLAPYFDARIERARGADALWMAKRRGHKACVAYLMSLAAVQDSLGAAALDAKGREKLDKEDEKQRRALFVKNARGLGRRVEDRRDRERVRSRELAEGCRVRVLATGDKATVRYVGPVDYTRGTMVGVELDHDRGRNSGVVKGKEYFECAPKRGLMVNPSEVQLDDVDYATMTPVDKLPRNPLPVLNYFHEKYDDAAEKRRLSRLSVRKSSFSGASLERRMVEGGAATLDKTDEARAQAAELERARFH</sequence>
<dbReference type="InterPro" id="IPR036859">
    <property type="entry name" value="CAP-Gly_dom_sf"/>
</dbReference>
<dbReference type="Pfam" id="PF01302">
    <property type="entry name" value="CAP_GLY"/>
    <property type="match status" value="1"/>
</dbReference>
<dbReference type="EMBL" id="JBBJCI010000230">
    <property type="protein sequence ID" value="KAK7238394.1"/>
    <property type="molecule type" value="Genomic_DNA"/>
</dbReference>
<dbReference type="PANTHER" id="PTHR18916">
    <property type="entry name" value="DYNACTIN 1-RELATED MICROTUBULE-BINDING"/>
    <property type="match status" value="1"/>
</dbReference>
<feature type="region of interest" description="Disordered" evidence="1">
    <location>
        <begin position="377"/>
        <end position="397"/>
    </location>
</feature>
<dbReference type="SMART" id="SM00248">
    <property type="entry name" value="ANK"/>
    <property type="match status" value="2"/>
</dbReference>
<feature type="domain" description="CAP-Gly" evidence="2">
    <location>
        <begin position="265"/>
        <end position="307"/>
    </location>
</feature>
<dbReference type="Gene3D" id="2.30.30.190">
    <property type="entry name" value="CAP Gly-rich-like domain"/>
    <property type="match status" value="1"/>
</dbReference>
<name>A0ABR1FTP6_AURAN</name>
<protein>
    <submittedName>
        <fullName evidence="3">Tubulin folding cofactor B</fullName>
    </submittedName>
</protein>
<dbReference type="InterPro" id="IPR002110">
    <property type="entry name" value="Ankyrin_rpt"/>
</dbReference>
<evidence type="ECO:0000313" key="4">
    <source>
        <dbReference type="Proteomes" id="UP001363151"/>
    </source>
</evidence>
<reference evidence="3 4" key="1">
    <citation type="submission" date="2024-03" db="EMBL/GenBank/DDBJ databases">
        <title>Aureococcus anophagefferens CCMP1851 and Kratosvirus quantuckense: Draft genome of a second virus-susceptible host strain in the model system.</title>
        <authorList>
            <person name="Chase E."/>
            <person name="Truchon A.R."/>
            <person name="Schepens W."/>
            <person name="Wilhelm S.W."/>
        </authorList>
    </citation>
    <scope>NUCLEOTIDE SEQUENCE [LARGE SCALE GENOMIC DNA]</scope>
    <source>
        <strain evidence="3 4">CCMP1851</strain>
    </source>
</reference>
<evidence type="ECO:0000313" key="3">
    <source>
        <dbReference type="EMBL" id="KAK7238394.1"/>
    </source>
</evidence>
<dbReference type="Gene3D" id="1.25.40.20">
    <property type="entry name" value="Ankyrin repeat-containing domain"/>
    <property type="match status" value="1"/>
</dbReference>
<proteinExistence type="predicted"/>
<evidence type="ECO:0000259" key="2">
    <source>
        <dbReference type="PROSITE" id="PS50245"/>
    </source>
</evidence>
<dbReference type="SUPFAM" id="SSF74924">
    <property type="entry name" value="Cap-Gly domain"/>
    <property type="match status" value="1"/>
</dbReference>
<gene>
    <name evidence="3" type="primary">TBCB</name>
    <name evidence="3" type="ORF">SO694_00023313</name>
</gene>
<evidence type="ECO:0000256" key="1">
    <source>
        <dbReference type="SAM" id="MobiDB-lite"/>
    </source>
</evidence>
<comment type="caution">
    <text evidence="3">The sequence shown here is derived from an EMBL/GenBank/DDBJ whole genome shotgun (WGS) entry which is preliminary data.</text>
</comment>
<dbReference type="PROSITE" id="PS50245">
    <property type="entry name" value="CAP_GLY_2"/>
    <property type="match status" value="1"/>
</dbReference>
<organism evidence="3 4">
    <name type="scientific">Aureococcus anophagefferens</name>
    <name type="common">Harmful bloom alga</name>
    <dbReference type="NCBI Taxonomy" id="44056"/>
    <lineage>
        <taxon>Eukaryota</taxon>
        <taxon>Sar</taxon>
        <taxon>Stramenopiles</taxon>
        <taxon>Ochrophyta</taxon>
        <taxon>Pelagophyceae</taxon>
        <taxon>Pelagomonadales</taxon>
        <taxon>Pelagomonadaceae</taxon>
        <taxon>Aureococcus</taxon>
    </lineage>
</organism>
<dbReference type="SMART" id="SM01052">
    <property type="entry name" value="CAP_GLY"/>
    <property type="match status" value="1"/>
</dbReference>
<accession>A0ABR1FTP6</accession>